<gene>
    <name evidence="1" type="ORF">EUX50_05325</name>
</gene>
<protein>
    <submittedName>
        <fullName evidence="1">Uncharacterized protein</fullName>
    </submittedName>
</protein>
<evidence type="ECO:0000313" key="1">
    <source>
        <dbReference type="EMBL" id="TPH04672.1"/>
    </source>
</evidence>
<dbReference type="RefSeq" id="WP_140586189.1">
    <property type="nucleotide sequence ID" value="NZ_SDPH01000019.1"/>
</dbReference>
<sequence>MNLDSAVNEINNLWIKNGTNIFQYTGRLWHSGLIDFQNLALQANKVVWFTNDANRQDYYNGWAKDDAERNNKTAYKSELVSNGNLRLANFDQDHFHQITMTHLNSQHSNLNTALYFFCIANKIDGIIRGENLNEIAIITTKIHNLQVLKKTNL</sequence>
<dbReference type="Proteomes" id="UP000318353">
    <property type="component" value="Unassembled WGS sequence"/>
</dbReference>
<keyword evidence="2" id="KW-1185">Reference proteome</keyword>
<organism evidence="1 2">
    <name type="scientific">Haemophilus haemolyticus</name>
    <dbReference type="NCBI Taxonomy" id="726"/>
    <lineage>
        <taxon>Bacteria</taxon>
        <taxon>Pseudomonadati</taxon>
        <taxon>Pseudomonadota</taxon>
        <taxon>Gammaproteobacteria</taxon>
        <taxon>Pasteurellales</taxon>
        <taxon>Pasteurellaceae</taxon>
        <taxon>Haemophilus</taxon>
    </lineage>
</organism>
<accession>A0ABY2YQ71</accession>
<reference evidence="1 2" key="1">
    <citation type="submission" date="2019-01" db="EMBL/GenBank/DDBJ databases">
        <title>Comparative genomic analysis identifies haemin-independent Haemophilus haemolyticus: a formal re-classification of Haemophilus intermedius.</title>
        <authorList>
            <person name="Harris T.M."/>
            <person name="Price E.P."/>
            <person name="Sarovich D.S."/>
            <person name="Norskov-Lauritsen N."/>
            <person name="Beissbarth J."/>
            <person name="Chang A.B."/>
            <person name="Smith-Vaughan H.C."/>
        </authorList>
    </citation>
    <scope>NUCLEOTIDE SEQUENCE [LARGE SCALE GENOMIC DNA]</scope>
    <source>
        <strain evidence="1 2">CCUG 15949</strain>
    </source>
</reference>
<proteinExistence type="predicted"/>
<name>A0ABY2YQ71_HAEHA</name>
<comment type="caution">
    <text evidence="1">The sequence shown here is derived from an EMBL/GenBank/DDBJ whole genome shotgun (WGS) entry which is preliminary data.</text>
</comment>
<evidence type="ECO:0000313" key="2">
    <source>
        <dbReference type="Proteomes" id="UP000318353"/>
    </source>
</evidence>
<dbReference type="EMBL" id="SDPH01000019">
    <property type="protein sequence ID" value="TPH04672.1"/>
    <property type="molecule type" value="Genomic_DNA"/>
</dbReference>